<accession>A0A2C5Y8B0</accession>
<evidence type="ECO:0000313" key="1">
    <source>
        <dbReference type="EMBL" id="PHH63492.1"/>
    </source>
</evidence>
<sequence length="267" mass="30273">MADSSHIDEINSLCTKVQDSLIIFRNTGPSDLDDMEKLALDSAMGACNMLSLVPKDEWTIFCETGRAAITYTMSMFIRYVEKITILAKEYGQSSDYWYDSMWFLAMAASACALSLKINDCCSQGAVKAGTPLPFSTDMQLVMACAQRMVHDLCFMMKEYYKLLKRGEPDQDFSVPIIYEITMWQLHTEDLLSQVRDTYSIPQLGLDEDRGRTSSRTVRKGIFSRFPSLQHFATRVAEGAKASTDMAEWIESRIERPAMSRYNLGLDL</sequence>
<organism evidence="1 2">
    <name type="scientific">Ophiocordyceps australis</name>
    <dbReference type="NCBI Taxonomy" id="1399860"/>
    <lineage>
        <taxon>Eukaryota</taxon>
        <taxon>Fungi</taxon>
        <taxon>Dikarya</taxon>
        <taxon>Ascomycota</taxon>
        <taxon>Pezizomycotina</taxon>
        <taxon>Sordariomycetes</taxon>
        <taxon>Hypocreomycetidae</taxon>
        <taxon>Hypocreales</taxon>
        <taxon>Ophiocordycipitaceae</taxon>
        <taxon>Ophiocordyceps</taxon>
    </lineage>
</organism>
<keyword evidence="2" id="KW-1185">Reference proteome</keyword>
<dbReference type="Proteomes" id="UP000226192">
    <property type="component" value="Unassembled WGS sequence"/>
</dbReference>
<dbReference type="OrthoDB" id="10373020at2759"/>
<proteinExistence type="predicted"/>
<protein>
    <submittedName>
        <fullName evidence="1">Uncharacterized protein</fullName>
    </submittedName>
</protein>
<evidence type="ECO:0000313" key="2">
    <source>
        <dbReference type="Proteomes" id="UP000226192"/>
    </source>
</evidence>
<reference evidence="1 2" key="1">
    <citation type="submission" date="2017-06" db="EMBL/GenBank/DDBJ databases">
        <title>Ant-infecting Ophiocordyceps genomes reveal a high diversity of potential behavioral manipulation genes and a possible major role for enterotoxins.</title>
        <authorList>
            <person name="De Bekker C."/>
            <person name="Evans H.C."/>
            <person name="Brachmann A."/>
            <person name="Hughes D.P."/>
        </authorList>
    </citation>
    <scope>NUCLEOTIDE SEQUENCE [LARGE SCALE GENOMIC DNA]</scope>
    <source>
        <strain evidence="1 2">Map64</strain>
    </source>
</reference>
<name>A0A2C5Y8B0_9HYPO</name>
<dbReference type="EMBL" id="NJET01000048">
    <property type="protein sequence ID" value="PHH63492.1"/>
    <property type="molecule type" value="Genomic_DNA"/>
</dbReference>
<comment type="caution">
    <text evidence="1">The sequence shown here is derived from an EMBL/GenBank/DDBJ whole genome shotgun (WGS) entry which is preliminary data.</text>
</comment>
<dbReference type="AlphaFoldDB" id="A0A2C5Y8B0"/>
<gene>
    <name evidence="1" type="ORF">CDD81_5773</name>
</gene>